<dbReference type="GO" id="GO:0003723">
    <property type="term" value="F:RNA binding"/>
    <property type="evidence" value="ECO:0007669"/>
    <property type="project" value="InterPro"/>
</dbReference>
<dbReference type="InterPro" id="IPR016437">
    <property type="entry name" value="MCT-1/Tma20"/>
</dbReference>
<dbReference type="InterPro" id="IPR004521">
    <property type="entry name" value="Uncharacterised_CHP00451"/>
</dbReference>
<dbReference type="Proteomes" id="UP000623215">
    <property type="component" value="Unassembled WGS sequence"/>
</dbReference>
<dbReference type="SUPFAM" id="SSF88697">
    <property type="entry name" value="PUA domain-like"/>
    <property type="match status" value="1"/>
</dbReference>
<dbReference type="NCBIfam" id="TIGR00451">
    <property type="entry name" value="unchar_dom_2"/>
    <property type="match status" value="1"/>
</dbReference>
<dbReference type="InterPro" id="IPR015266">
    <property type="entry name" value="DUF1947"/>
</dbReference>
<dbReference type="SUPFAM" id="SSF88802">
    <property type="entry name" value="Pre-PUA domain"/>
    <property type="match status" value="1"/>
</dbReference>
<name>A0A833EAW9_9EURY</name>
<proteinExistence type="predicted"/>
<dbReference type="GO" id="GO:0001731">
    <property type="term" value="P:formation of translation preinitiation complex"/>
    <property type="evidence" value="ECO:0007669"/>
    <property type="project" value="TreeGrafter"/>
</dbReference>
<dbReference type="InterPro" id="IPR022430">
    <property type="entry name" value="CHP03684"/>
</dbReference>
<dbReference type="PANTHER" id="PTHR22798:SF0">
    <property type="entry name" value="MALIGNANT T-CELL-AMPLIFIED SEQUENCE 1"/>
    <property type="match status" value="1"/>
</dbReference>
<dbReference type="Pfam" id="PF09183">
    <property type="entry name" value="DUF1947"/>
    <property type="match status" value="1"/>
</dbReference>
<sequence length="158" mass="17746">MEIKRRHYLKKKELKKILEELRNTIGVEVPGKVKGELVVVDNYEVVLIDGEPTAFKVEGRFYPTLHCIMRYNVERGRVVVDMGAVKFLAKGADVMAPGIVDADEDIKEGDVVFAVDETYNKPLIVGRALMDGVTMKNASRGRAIKTLHHVGDPIWNLK</sequence>
<dbReference type="PROSITE" id="PS50890">
    <property type="entry name" value="PUA"/>
    <property type="match status" value="1"/>
</dbReference>
<dbReference type="Gene3D" id="2.30.130.10">
    <property type="entry name" value="PUA domain"/>
    <property type="match status" value="1"/>
</dbReference>
<protein>
    <submittedName>
        <fullName evidence="2">DUF1947 domain-containing protein</fullName>
    </submittedName>
</protein>
<dbReference type="AlphaFoldDB" id="A0A833EAW9"/>
<dbReference type="Pfam" id="PF01472">
    <property type="entry name" value="PUA"/>
    <property type="match status" value="1"/>
</dbReference>
<dbReference type="NCBIfam" id="NF011153">
    <property type="entry name" value="PRK14560.1-4"/>
    <property type="match status" value="1"/>
</dbReference>
<dbReference type="CDD" id="cd21154">
    <property type="entry name" value="PUA_MJ1432-like"/>
    <property type="match status" value="1"/>
</dbReference>
<accession>A0A833EAW9</accession>
<dbReference type="InterPro" id="IPR002478">
    <property type="entry name" value="PUA"/>
</dbReference>
<organism evidence="2 3">
    <name type="scientific">Methanothermococcus okinawensis</name>
    <dbReference type="NCBI Taxonomy" id="155863"/>
    <lineage>
        <taxon>Archaea</taxon>
        <taxon>Methanobacteriati</taxon>
        <taxon>Methanobacteriota</taxon>
        <taxon>Methanomada group</taxon>
        <taxon>Methanococci</taxon>
        <taxon>Methanococcales</taxon>
        <taxon>Methanococcaceae</taxon>
        <taxon>Methanothermococcus</taxon>
    </lineage>
</organism>
<dbReference type="SMART" id="SM00359">
    <property type="entry name" value="PUA"/>
    <property type="match status" value="1"/>
</dbReference>
<dbReference type="InterPro" id="IPR036974">
    <property type="entry name" value="PUA_sf"/>
</dbReference>
<evidence type="ECO:0000313" key="3">
    <source>
        <dbReference type="Proteomes" id="UP000623215"/>
    </source>
</evidence>
<comment type="caution">
    <text evidence="2">The sequence shown here is derived from an EMBL/GenBank/DDBJ whole genome shotgun (WGS) entry which is preliminary data.</text>
</comment>
<evidence type="ECO:0000259" key="1">
    <source>
        <dbReference type="SMART" id="SM00359"/>
    </source>
</evidence>
<dbReference type="Gene3D" id="3.10.450.120">
    <property type="entry name" value="Pre-PUA domain, domain 1"/>
    <property type="match status" value="1"/>
</dbReference>
<feature type="domain" description="PUA" evidence="1">
    <location>
        <begin position="76"/>
        <end position="151"/>
    </location>
</feature>
<evidence type="ECO:0000313" key="2">
    <source>
        <dbReference type="EMBL" id="HIQ32285.1"/>
    </source>
</evidence>
<reference evidence="2" key="1">
    <citation type="journal article" date="2020" name="ISME J.">
        <title>Gammaproteobacteria mediating utilization of methyl-, sulfur- and petroleum organic compounds in deep ocean hydrothermal plumes.</title>
        <authorList>
            <person name="Zhou Z."/>
            <person name="Liu Y."/>
            <person name="Pan J."/>
            <person name="Cron B.R."/>
            <person name="Toner B.M."/>
            <person name="Anantharaman K."/>
            <person name="Breier J.A."/>
            <person name="Dick G.J."/>
            <person name="Li M."/>
        </authorList>
    </citation>
    <scope>NUCLEOTIDE SEQUENCE</scope>
    <source>
        <strain evidence="2">SZUA-1534</strain>
    </source>
</reference>
<dbReference type="InterPro" id="IPR015947">
    <property type="entry name" value="PUA-like_sf"/>
</dbReference>
<gene>
    <name evidence="2" type="ORF">EYH55_02250</name>
</gene>
<dbReference type="PIRSF" id="PIRSF005067">
    <property type="entry name" value="Tma_RNA-bind_prd"/>
    <property type="match status" value="1"/>
</dbReference>
<dbReference type="NCBIfam" id="TIGR03684">
    <property type="entry name" value="arCOG00985"/>
    <property type="match status" value="1"/>
</dbReference>
<dbReference type="EMBL" id="DQVW01000039">
    <property type="protein sequence ID" value="HIQ32285.1"/>
    <property type="molecule type" value="Genomic_DNA"/>
</dbReference>
<dbReference type="PANTHER" id="PTHR22798">
    <property type="entry name" value="MCT-1 PROTEIN"/>
    <property type="match status" value="1"/>
</dbReference>